<gene>
    <name evidence="1" type="ORF">IW261DRAFT_1526800</name>
</gene>
<keyword evidence="2" id="KW-1185">Reference proteome</keyword>
<protein>
    <submittedName>
        <fullName evidence="1">Uncharacterized protein</fullName>
    </submittedName>
</protein>
<dbReference type="EMBL" id="JAUEPR010000119">
    <property type="protein sequence ID" value="KAK0463288.1"/>
    <property type="molecule type" value="Genomic_DNA"/>
</dbReference>
<reference evidence="1" key="1">
    <citation type="submission" date="2023-06" db="EMBL/GenBank/DDBJ databases">
        <authorList>
            <consortium name="Lawrence Berkeley National Laboratory"/>
            <person name="Ahrendt S."/>
            <person name="Sahu N."/>
            <person name="Indic B."/>
            <person name="Wong-Bajracharya J."/>
            <person name="Merenyi Z."/>
            <person name="Ke H.-M."/>
            <person name="Monk M."/>
            <person name="Kocsube S."/>
            <person name="Drula E."/>
            <person name="Lipzen A."/>
            <person name="Balint B."/>
            <person name="Henrissat B."/>
            <person name="Andreopoulos B."/>
            <person name="Martin F.M."/>
            <person name="Harder C.B."/>
            <person name="Rigling D."/>
            <person name="Ford K.L."/>
            <person name="Foster G.D."/>
            <person name="Pangilinan J."/>
            <person name="Papanicolaou A."/>
            <person name="Barry K."/>
            <person name="LaButti K."/>
            <person name="Viragh M."/>
            <person name="Koriabine M."/>
            <person name="Yan M."/>
            <person name="Riley R."/>
            <person name="Champramary S."/>
            <person name="Plett K.L."/>
            <person name="Tsai I.J."/>
            <person name="Slot J."/>
            <person name="Sipos G."/>
            <person name="Plett J."/>
            <person name="Nagy L.G."/>
            <person name="Grigoriev I.V."/>
        </authorList>
    </citation>
    <scope>NUCLEOTIDE SEQUENCE</scope>
    <source>
        <strain evidence="1">ICMP 16352</strain>
    </source>
</reference>
<organism evidence="1 2">
    <name type="scientific">Armillaria novae-zelandiae</name>
    <dbReference type="NCBI Taxonomy" id="153914"/>
    <lineage>
        <taxon>Eukaryota</taxon>
        <taxon>Fungi</taxon>
        <taxon>Dikarya</taxon>
        <taxon>Basidiomycota</taxon>
        <taxon>Agaricomycotina</taxon>
        <taxon>Agaricomycetes</taxon>
        <taxon>Agaricomycetidae</taxon>
        <taxon>Agaricales</taxon>
        <taxon>Marasmiineae</taxon>
        <taxon>Physalacriaceae</taxon>
        <taxon>Armillaria</taxon>
    </lineage>
</organism>
<evidence type="ECO:0000313" key="2">
    <source>
        <dbReference type="Proteomes" id="UP001175227"/>
    </source>
</evidence>
<proteinExistence type="predicted"/>
<comment type="caution">
    <text evidence="1">The sequence shown here is derived from an EMBL/GenBank/DDBJ whole genome shotgun (WGS) entry which is preliminary data.</text>
</comment>
<sequence>MVVVRTPPAAATVLTRTVGCIATLLSMSPYPLSLLCTLSAPGSCTYIISSFVSLYIGTNTRITIPAHRKAIVRLLTSSHSLAVEVLRWSERRQPPMPRNLRFCRYCQIHIEDELHALWHSVASPKTCGFRTQFFHDLFALAPDNFWSHLQTASSTATVARMFVRMST</sequence>
<dbReference type="Proteomes" id="UP001175227">
    <property type="component" value="Unassembled WGS sequence"/>
</dbReference>
<evidence type="ECO:0000313" key="1">
    <source>
        <dbReference type="EMBL" id="KAK0463288.1"/>
    </source>
</evidence>
<name>A0AA39TQT5_9AGAR</name>
<accession>A0AA39TQT5</accession>
<dbReference type="AlphaFoldDB" id="A0AA39TQT5"/>